<name>A0A2Z5N4P6_BURPY</name>
<dbReference type="EMBL" id="CP024903">
    <property type="protein sequence ID" value="AXF23687.1"/>
    <property type="molecule type" value="Genomic_DNA"/>
</dbReference>
<dbReference type="InterPro" id="IPR025202">
    <property type="entry name" value="PLD-like_dom"/>
</dbReference>
<dbReference type="PANTHER" id="PTHR18896">
    <property type="entry name" value="PHOSPHOLIPASE D"/>
    <property type="match status" value="1"/>
</dbReference>
<evidence type="ECO:0000256" key="2">
    <source>
        <dbReference type="ARBA" id="ARBA00022737"/>
    </source>
</evidence>
<evidence type="ECO:0000313" key="7">
    <source>
        <dbReference type="Proteomes" id="UP000253104"/>
    </source>
</evidence>
<dbReference type="Pfam" id="PF13091">
    <property type="entry name" value="PLDc_2"/>
    <property type="match status" value="1"/>
</dbReference>
<feature type="domain" description="PLD phosphodiesterase" evidence="5">
    <location>
        <begin position="556"/>
        <end position="583"/>
    </location>
</feature>
<evidence type="ECO:0000256" key="1">
    <source>
        <dbReference type="ARBA" id="ARBA00000798"/>
    </source>
</evidence>
<evidence type="ECO:0000259" key="5">
    <source>
        <dbReference type="PROSITE" id="PS50035"/>
    </source>
</evidence>
<dbReference type="GO" id="GO:0009395">
    <property type="term" value="P:phospholipid catabolic process"/>
    <property type="evidence" value="ECO:0007669"/>
    <property type="project" value="TreeGrafter"/>
</dbReference>
<dbReference type="AlphaFoldDB" id="A0A2Z5N4P6"/>
<dbReference type="Gene3D" id="3.30.870.10">
    <property type="entry name" value="Endonuclease Chain A"/>
    <property type="match status" value="2"/>
</dbReference>
<dbReference type="SMART" id="SM00155">
    <property type="entry name" value="PLDc"/>
    <property type="match status" value="2"/>
</dbReference>
<keyword evidence="3" id="KW-0378">Hydrolase</keyword>
<dbReference type="Proteomes" id="UP000253104">
    <property type="component" value="Chromosome mHSR5_B"/>
</dbReference>
<gene>
    <name evidence="6" type="ORF">CUJ89_25150</name>
</gene>
<evidence type="ECO:0000256" key="4">
    <source>
        <dbReference type="ARBA" id="ARBA00023098"/>
    </source>
</evidence>
<accession>A0A2Z5N4P6</accession>
<protein>
    <submittedName>
        <fullName evidence="6">Phospholipase</fullName>
    </submittedName>
</protein>
<organism evidence="6 7">
    <name type="scientific">Burkholderia pyrrocinia</name>
    <name type="common">Pseudomonas pyrrocinia</name>
    <dbReference type="NCBI Taxonomy" id="60550"/>
    <lineage>
        <taxon>Bacteria</taxon>
        <taxon>Pseudomonadati</taxon>
        <taxon>Pseudomonadota</taxon>
        <taxon>Betaproteobacteria</taxon>
        <taxon>Burkholderiales</taxon>
        <taxon>Burkholderiaceae</taxon>
        <taxon>Burkholderia</taxon>
        <taxon>Burkholderia cepacia complex</taxon>
    </lineage>
</organism>
<dbReference type="OrthoDB" id="8828485at2"/>
<evidence type="ECO:0000256" key="3">
    <source>
        <dbReference type="ARBA" id="ARBA00022801"/>
    </source>
</evidence>
<dbReference type="GO" id="GO:0004630">
    <property type="term" value="F:phospholipase D activity"/>
    <property type="evidence" value="ECO:0007669"/>
    <property type="project" value="UniProtKB-EC"/>
</dbReference>
<dbReference type="PANTHER" id="PTHR18896:SF76">
    <property type="entry name" value="PHOSPHOLIPASE"/>
    <property type="match status" value="1"/>
</dbReference>
<dbReference type="SUPFAM" id="SSF56024">
    <property type="entry name" value="Phospholipase D/nuclease"/>
    <property type="match status" value="2"/>
</dbReference>
<keyword evidence="4" id="KW-0443">Lipid metabolism</keyword>
<comment type="catalytic activity">
    <reaction evidence="1">
        <text>a 1,2-diacyl-sn-glycero-3-phosphocholine + H2O = a 1,2-diacyl-sn-glycero-3-phosphate + choline + H(+)</text>
        <dbReference type="Rhea" id="RHEA:14445"/>
        <dbReference type="ChEBI" id="CHEBI:15354"/>
        <dbReference type="ChEBI" id="CHEBI:15377"/>
        <dbReference type="ChEBI" id="CHEBI:15378"/>
        <dbReference type="ChEBI" id="CHEBI:57643"/>
        <dbReference type="ChEBI" id="CHEBI:58608"/>
        <dbReference type="EC" id="3.1.4.4"/>
    </reaction>
</comment>
<dbReference type="PROSITE" id="PS50035">
    <property type="entry name" value="PLD"/>
    <property type="match status" value="1"/>
</dbReference>
<dbReference type="InterPro" id="IPR015679">
    <property type="entry name" value="PLipase_D_fam"/>
</dbReference>
<sequence length="687" mass="77247">MADFPLKTHKHATVAIDEQSRSAKNAMQFLVEHRDVKEKNGDGTCPITKGNKLSFIICGEEGFKRIAKDLRDAKKSADIVCWGFDPGMELERGGETWPRGQTYGQLLDEITTRKENPVTVRLLIWSTPRGSAVQNNMPGFSDVQENWTSGPIVYHLRQGPAYGDENSERHKACVAWWAENLPGGKINSGKNPRLRVVLREVSPADAKALMTTAPAEEDKPVTSTFSVVDERSGMEDYGTHHQKPILIDYDYDNGSKAVGYVMGLNSVTDYWDRTVHEIDDRKREILSSPLIEDELKREISTQTAPAKTSLYQGLKNRLSKNDVQRGIGHENYVHGRPFQDYACRVVGPALAQLHFNFENAWAVALNVGELPYQIPPAPPAKIPRVAGNPAHLVQIVRTQPREREKSIKEVYFQATSSARNYIYMENQYFFYPEFARHLIKTRKKYCDDWMRMANKPVTEMPKLHLFIVIPHPEREEMVPRTYDTLTLLGAGDSMSEQKGLVDKGKLDFVYEKGSRGRGEVLDRPSVENLEKTLGVVVSVARLRTSGPDADQNMSYREIYIHSKLMIIDDVFITVGSANLNQRSMAIDSEINIAATGSIYAADLRERVFGLLYGGDVKYSGHPKDMPDTFRNWNRRMSKNQDIQQAGTQPMTGFLLPFIEHRSTTTLYGSISVPNGGGLGGSPENVYA</sequence>
<proteinExistence type="predicted"/>
<dbReference type="RefSeq" id="WP_114180086.1">
    <property type="nucleotide sequence ID" value="NZ_CP024903.1"/>
</dbReference>
<dbReference type="InterPro" id="IPR001736">
    <property type="entry name" value="PLipase_D/transphosphatidylase"/>
</dbReference>
<keyword evidence="2" id="KW-0677">Repeat</keyword>
<reference evidence="6 7" key="1">
    <citation type="journal article" date="2018" name="ISME J.">
        <title>Involvement of Burkholderiaceae and sulfurous volatiles in disease-suppressive soils.</title>
        <authorList>
            <person name="Carrion V.J."/>
            <person name="Cordovez V."/>
            <person name="Tyc O."/>
            <person name="Etalo D.W."/>
            <person name="de Bruijn I."/>
            <person name="de Jager V.C."/>
            <person name="Medema M.H."/>
            <person name="Eberl L."/>
            <person name="Raaijmakers J.M."/>
        </authorList>
    </citation>
    <scope>NUCLEOTIDE SEQUENCE [LARGE SCALE GENOMIC DNA]</scope>
    <source>
        <strain evidence="7">mHSR5</strain>
    </source>
</reference>
<evidence type="ECO:0000313" key="6">
    <source>
        <dbReference type="EMBL" id="AXF23687.1"/>
    </source>
</evidence>